<protein>
    <recommendedName>
        <fullName evidence="3">DUF5667 domain-containing protein</fullName>
    </recommendedName>
</protein>
<sequence>MNDKLFHTVFARMKREKLSALERTRLREQLGSRIYNDKPAYSEFAWMRFSFYFSHISRPVVYVALTSFIFIIGGGISYAAESSLPGSLLYSLKVSVTEPLREKLAFSAASQAHLEVQLAERRLSEVSSLASEGRLDAKVKDSLFNEAARHVTKFKEKLAEADEGIAPESAADLSSHLEASLDAHVELAEEAEQSKKGGESISLAGGLTPSSASSSLDTLRNSAEEVSQVRINAEKKISARRTEALKKKSENKFKQVSKEYEHTRALLQTRATNLSATTTANLQEDLNVAQSTLEGGKADLETQSYRDTLPKLLKAGRAVQEAQIMLDATPDNDNLISDHEESSYSDNTERDNSFNLDIRTHD</sequence>
<evidence type="ECO:0000313" key="4">
    <source>
        <dbReference type="EMBL" id="OHA27385.1"/>
    </source>
</evidence>
<feature type="region of interest" description="Disordered" evidence="1">
    <location>
        <begin position="189"/>
        <end position="219"/>
    </location>
</feature>
<keyword evidence="2" id="KW-1133">Transmembrane helix</keyword>
<proteinExistence type="predicted"/>
<feature type="transmembrane region" description="Helical" evidence="2">
    <location>
        <begin position="60"/>
        <end position="80"/>
    </location>
</feature>
<dbReference type="Pfam" id="PF18915">
    <property type="entry name" value="DUF5667"/>
    <property type="match status" value="1"/>
</dbReference>
<feature type="compositionally biased region" description="Basic and acidic residues" evidence="1">
    <location>
        <begin position="189"/>
        <end position="198"/>
    </location>
</feature>
<evidence type="ECO:0000313" key="5">
    <source>
        <dbReference type="Proteomes" id="UP000177565"/>
    </source>
</evidence>
<keyword evidence="2" id="KW-0472">Membrane</keyword>
<feature type="compositionally biased region" description="Basic and acidic residues" evidence="1">
    <location>
        <begin position="336"/>
        <end position="362"/>
    </location>
</feature>
<evidence type="ECO:0000259" key="3">
    <source>
        <dbReference type="Pfam" id="PF18915"/>
    </source>
</evidence>
<dbReference type="STRING" id="1802312.A3C06_04140"/>
<feature type="region of interest" description="Disordered" evidence="1">
    <location>
        <begin position="327"/>
        <end position="362"/>
    </location>
</feature>
<keyword evidence="2" id="KW-0812">Transmembrane</keyword>
<dbReference type="EMBL" id="MHRQ01000004">
    <property type="protein sequence ID" value="OHA27385.1"/>
    <property type="molecule type" value="Genomic_DNA"/>
</dbReference>
<name>A0A1G2MU65_9BACT</name>
<gene>
    <name evidence="4" type="ORF">A3C06_04140</name>
</gene>
<feature type="compositionally biased region" description="Polar residues" evidence="1">
    <location>
        <begin position="208"/>
        <end position="219"/>
    </location>
</feature>
<reference evidence="4 5" key="1">
    <citation type="journal article" date="2016" name="Nat. Commun.">
        <title>Thousands of microbial genomes shed light on interconnected biogeochemical processes in an aquifer system.</title>
        <authorList>
            <person name="Anantharaman K."/>
            <person name="Brown C.T."/>
            <person name="Hug L.A."/>
            <person name="Sharon I."/>
            <person name="Castelle C.J."/>
            <person name="Probst A.J."/>
            <person name="Thomas B.C."/>
            <person name="Singh A."/>
            <person name="Wilkins M.J."/>
            <person name="Karaoz U."/>
            <person name="Brodie E.L."/>
            <person name="Williams K.H."/>
            <person name="Hubbard S.S."/>
            <person name="Banfield J.F."/>
        </authorList>
    </citation>
    <scope>NUCLEOTIDE SEQUENCE [LARGE SCALE GENOMIC DNA]</scope>
</reference>
<dbReference type="AlphaFoldDB" id="A0A1G2MU65"/>
<organism evidence="4 5">
    <name type="scientific">Candidatus Taylorbacteria bacterium RIFCSPHIGHO2_02_FULL_46_13</name>
    <dbReference type="NCBI Taxonomy" id="1802312"/>
    <lineage>
        <taxon>Bacteria</taxon>
        <taxon>Candidatus Tayloriibacteriota</taxon>
    </lineage>
</organism>
<comment type="caution">
    <text evidence="4">The sequence shown here is derived from an EMBL/GenBank/DDBJ whole genome shotgun (WGS) entry which is preliminary data.</text>
</comment>
<evidence type="ECO:0000256" key="1">
    <source>
        <dbReference type="SAM" id="MobiDB-lite"/>
    </source>
</evidence>
<dbReference type="InterPro" id="IPR043725">
    <property type="entry name" value="DUF5667"/>
</dbReference>
<feature type="domain" description="DUF5667" evidence="3">
    <location>
        <begin position="83"/>
        <end position="192"/>
    </location>
</feature>
<evidence type="ECO:0000256" key="2">
    <source>
        <dbReference type="SAM" id="Phobius"/>
    </source>
</evidence>
<accession>A0A1G2MU65</accession>
<dbReference type="Proteomes" id="UP000177565">
    <property type="component" value="Unassembled WGS sequence"/>
</dbReference>